<feature type="region of interest" description="Disordered" evidence="1">
    <location>
        <begin position="83"/>
        <end position="102"/>
    </location>
</feature>
<organism evidence="2 3">
    <name type="scientific">Cylindrotheca closterium</name>
    <dbReference type="NCBI Taxonomy" id="2856"/>
    <lineage>
        <taxon>Eukaryota</taxon>
        <taxon>Sar</taxon>
        <taxon>Stramenopiles</taxon>
        <taxon>Ochrophyta</taxon>
        <taxon>Bacillariophyta</taxon>
        <taxon>Bacillariophyceae</taxon>
        <taxon>Bacillariophycidae</taxon>
        <taxon>Bacillariales</taxon>
        <taxon>Bacillariaceae</taxon>
        <taxon>Cylindrotheca</taxon>
    </lineage>
</organism>
<gene>
    <name evidence="2" type="ORF">CYCCA115_LOCUS5762</name>
</gene>
<evidence type="ECO:0000313" key="2">
    <source>
        <dbReference type="EMBL" id="CAJ1937674.1"/>
    </source>
</evidence>
<name>A0AAD2FGS0_9STRA</name>
<accession>A0AAD2FGS0</accession>
<sequence length="155" mass="18022">MISEISFNSLCIQEGLQEEFGTSIVEHKDSSSSVTTVLETLPSFESMDTLEAMPKKGILKATSCIPPSAIETHIHVWVQQPIPGSLPSTTSRRQRRRGHGETTFNRYDRVKTTRFPLLEDDRDRRRHKMKQERVRKQHPKKTVDEQWVLTCKFLW</sequence>
<evidence type="ECO:0000256" key="1">
    <source>
        <dbReference type="SAM" id="MobiDB-lite"/>
    </source>
</evidence>
<evidence type="ECO:0000313" key="3">
    <source>
        <dbReference type="Proteomes" id="UP001295423"/>
    </source>
</evidence>
<comment type="caution">
    <text evidence="2">The sequence shown here is derived from an EMBL/GenBank/DDBJ whole genome shotgun (WGS) entry which is preliminary data.</text>
</comment>
<dbReference type="EMBL" id="CAKOGP040000668">
    <property type="protein sequence ID" value="CAJ1937674.1"/>
    <property type="molecule type" value="Genomic_DNA"/>
</dbReference>
<reference evidence="2" key="1">
    <citation type="submission" date="2023-08" db="EMBL/GenBank/DDBJ databases">
        <authorList>
            <person name="Audoor S."/>
            <person name="Bilcke G."/>
        </authorList>
    </citation>
    <scope>NUCLEOTIDE SEQUENCE</scope>
</reference>
<keyword evidence="3" id="KW-1185">Reference proteome</keyword>
<dbReference type="AlphaFoldDB" id="A0AAD2FGS0"/>
<proteinExistence type="predicted"/>
<protein>
    <submittedName>
        <fullName evidence="2">Uncharacterized protein</fullName>
    </submittedName>
</protein>
<dbReference type="Proteomes" id="UP001295423">
    <property type="component" value="Unassembled WGS sequence"/>
</dbReference>